<evidence type="ECO:0000259" key="2">
    <source>
        <dbReference type="Pfam" id="PF13439"/>
    </source>
</evidence>
<keyword evidence="3" id="KW-0808">Transferase</keyword>
<dbReference type="EMBL" id="JJPL01000034">
    <property type="protein sequence ID" value="KKG67232.1"/>
    <property type="molecule type" value="Genomic_DNA"/>
</dbReference>
<dbReference type="Pfam" id="PF00534">
    <property type="entry name" value="Glycos_transf_1"/>
    <property type="match status" value="1"/>
</dbReference>
<evidence type="ECO:0000313" key="3">
    <source>
        <dbReference type="EMBL" id="KKG67232.1"/>
    </source>
</evidence>
<dbReference type="SUPFAM" id="SSF53756">
    <property type="entry name" value="UDP-Glycosyltransferase/glycogen phosphorylase"/>
    <property type="match status" value="1"/>
</dbReference>
<evidence type="ECO:0000259" key="1">
    <source>
        <dbReference type="Pfam" id="PF00534"/>
    </source>
</evidence>
<dbReference type="PANTHER" id="PTHR45947">
    <property type="entry name" value="SULFOQUINOVOSYL TRANSFERASE SQD2"/>
    <property type="match status" value="1"/>
</dbReference>
<dbReference type="GO" id="GO:0016757">
    <property type="term" value="F:glycosyltransferase activity"/>
    <property type="evidence" value="ECO:0007669"/>
    <property type="project" value="InterPro"/>
</dbReference>
<dbReference type="InterPro" id="IPR001296">
    <property type="entry name" value="Glyco_trans_1"/>
</dbReference>
<accession>A0A0F8GPL9</accession>
<feature type="domain" description="Glycosyltransferase subfamily 4-like N-terminal" evidence="2">
    <location>
        <begin position="95"/>
        <end position="194"/>
    </location>
</feature>
<dbReference type="InterPro" id="IPR050194">
    <property type="entry name" value="Glycosyltransferase_grp1"/>
</dbReference>
<dbReference type="CDD" id="cd03798">
    <property type="entry name" value="GT4_WlbH-like"/>
    <property type="match status" value="1"/>
</dbReference>
<proteinExistence type="predicted"/>
<feature type="domain" description="Glycosyl transferase family 1" evidence="1">
    <location>
        <begin position="211"/>
        <end position="370"/>
    </location>
</feature>
<dbReference type="Pfam" id="PF13439">
    <property type="entry name" value="Glyco_transf_4"/>
    <property type="match status" value="1"/>
</dbReference>
<protein>
    <submittedName>
        <fullName evidence="3">Glycosyl transferase family 1</fullName>
    </submittedName>
</protein>
<name>A0A0F8GPL9_METMZ</name>
<dbReference type="PANTHER" id="PTHR45947:SF15">
    <property type="entry name" value="TEICHURONIC ACID BIOSYNTHESIS GLYCOSYLTRANSFERASE TUAC-RELATED"/>
    <property type="match status" value="1"/>
</dbReference>
<sequence length="390" mass="44555">MNDKNLLVICDAYRSFQKDPIDSVSNKFKNIFVFVRYNPISEISNYVHIPSLYVHRLSSKIDLTNKPSNISLHPTPVLYLPTDSQYKKLGEKHFKYVDSLIQKNKLQFDLVHSHFTWSSGYVGAKIKEKYGVPFIVTAHGYDIYKLPFKDKEWKSKIEYVLNSADSIITVSKSNLECIKKLDVTTSVNVLPNGYKQDLFYPMDSHECRKLLDFPIDKKIILTIGNLEEVKGHKYLIESISNVVKHRRDFVCLIVGVGKLEKKLDRQIRSANLQDCIKLIGSKPHNEIPLWINACDIFVLPSLREGNPTVLVECLGCGKPFVGTKVGGIPEIIVSDEYGLLVKPGNSNELAEKILKALDRVWDSNRIYEYAGKFSWSKISKKLVDIYSSFE</sequence>
<gene>
    <name evidence="3" type="ORF">DU67_20040</name>
</gene>
<dbReference type="AlphaFoldDB" id="A0A0F8GPL9"/>
<comment type="caution">
    <text evidence="3">The sequence shown here is derived from an EMBL/GenBank/DDBJ whole genome shotgun (WGS) entry which is preliminary data.</text>
</comment>
<dbReference type="InterPro" id="IPR028098">
    <property type="entry name" value="Glyco_trans_4-like_N"/>
</dbReference>
<dbReference type="Gene3D" id="3.40.50.2000">
    <property type="entry name" value="Glycogen Phosphorylase B"/>
    <property type="match status" value="2"/>
</dbReference>
<dbReference type="Proteomes" id="UP000034424">
    <property type="component" value="Unassembled WGS sequence"/>
</dbReference>
<organism evidence="3 4">
    <name type="scientific">Methanosarcina mazei</name>
    <name type="common">Methanosarcina frisia</name>
    <dbReference type="NCBI Taxonomy" id="2209"/>
    <lineage>
        <taxon>Archaea</taxon>
        <taxon>Methanobacteriati</taxon>
        <taxon>Methanobacteriota</taxon>
        <taxon>Stenosarchaea group</taxon>
        <taxon>Methanomicrobia</taxon>
        <taxon>Methanosarcinales</taxon>
        <taxon>Methanosarcinaceae</taxon>
        <taxon>Methanosarcina</taxon>
    </lineage>
</organism>
<evidence type="ECO:0000313" key="4">
    <source>
        <dbReference type="Proteomes" id="UP000034424"/>
    </source>
</evidence>
<dbReference type="PATRIC" id="fig|2209.70.peg.4375"/>
<dbReference type="RefSeq" id="WP_048049276.1">
    <property type="nucleotide sequence ID" value="NZ_JJPL01000034.1"/>
</dbReference>
<reference evidence="3 4" key="1">
    <citation type="journal article" date="2015" name="ISME J.">
        <title>Genomic and phenotypic differentiation among Methanosarcina mazei populations from Columbia River sediment.</title>
        <authorList>
            <person name="Youngblut N.D."/>
            <person name="Wirth J.S."/>
            <person name="Henriksen J.R."/>
            <person name="Smith M."/>
            <person name="Simon H."/>
            <person name="Metcalf W.W."/>
            <person name="Whitaker R.J."/>
        </authorList>
    </citation>
    <scope>NUCLEOTIDE SEQUENCE [LARGE SCALE GENOMIC DNA]</scope>
    <source>
        <strain evidence="3 4">3.F.T.2.1</strain>
    </source>
</reference>